<name>A0A6C0JSA1_9ZZZZ</name>
<keyword evidence="1" id="KW-0812">Transmembrane</keyword>
<sequence length="87" mass="9282">MPSKDDVLTGIKICCAITVVGGVAILWWRYRTVSSTLSEYKDCFRSLANAAEKKALDRALSAAASAAASGTESLGPRMPDELVNIFT</sequence>
<evidence type="ECO:0000313" key="2">
    <source>
        <dbReference type="EMBL" id="QHU07781.1"/>
    </source>
</evidence>
<accession>A0A6C0JSA1</accession>
<organism evidence="2">
    <name type="scientific">viral metagenome</name>
    <dbReference type="NCBI Taxonomy" id="1070528"/>
    <lineage>
        <taxon>unclassified sequences</taxon>
        <taxon>metagenomes</taxon>
        <taxon>organismal metagenomes</taxon>
    </lineage>
</organism>
<dbReference type="AlphaFoldDB" id="A0A6C0JSA1"/>
<protein>
    <submittedName>
        <fullName evidence="2">Uncharacterized protein</fullName>
    </submittedName>
</protein>
<keyword evidence="1" id="KW-0472">Membrane</keyword>
<proteinExistence type="predicted"/>
<reference evidence="2" key="1">
    <citation type="journal article" date="2020" name="Nature">
        <title>Giant virus diversity and host interactions through global metagenomics.</title>
        <authorList>
            <person name="Schulz F."/>
            <person name="Roux S."/>
            <person name="Paez-Espino D."/>
            <person name="Jungbluth S."/>
            <person name="Walsh D.A."/>
            <person name="Denef V.J."/>
            <person name="McMahon K.D."/>
            <person name="Konstantinidis K.T."/>
            <person name="Eloe-Fadrosh E.A."/>
            <person name="Kyrpides N.C."/>
            <person name="Woyke T."/>
        </authorList>
    </citation>
    <scope>NUCLEOTIDE SEQUENCE</scope>
    <source>
        <strain evidence="2">GVMAG-S-1041349-163</strain>
    </source>
</reference>
<dbReference type="EMBL" id="MN740687">
    <property type="protein sequence ID" value="QHU07781.1"/>
    <property type="molecule type" value="Genomic_DNA"/>
</dbReference>
<evidence type="ECO:0000256" key="1">
    <source>
        <dbReference type="SAM" id="Phobius"/>
    </source>
</evidence>
<keyword evidence="1" id="KW-1133">Transmembrane helix</keyword>
<feature type="transmembrane region" description="Helical" evidence="1">
    <location>
        <begin position="7"/>
        <end position="28"/>
    </location>
</feature>